<protein>
    <submittedName>
        <fullName evidence="1">Uncharacterized protein</fullName>
    </submittedName>
</protein>
<dbReference type="EMBL" id="VFOX01000001">
    <property type="protein sequence ID" value="TQL87167.1"/>
    <property type="molecule type" value="Genomic_DNA"/>
</dbReference>
<accession>A0A543BQT2</accession>
<evidence type="ECO:0000313" key="2">
    <source>
        <dbReference type="Proteomes" id="UP000317209"/>
    </source>
</evidence>
<comment type="caution">
    <text evidence="1">The sequence shown here is derived from an EMBL/GenBank/DDBJ whole genome shotgun (WGS) entry which is preliminary data.</text>
</comment>
<keyword evidence="2" id="KW-1185">Reference proteome</keyword>
<dbReference type="Proteomes" id="UP000317209">
    <property type="component" value="Unassembled WGS sequence"/>
</dbReference>
<name>A0A543BQT2_9MICO</name>
<reference evidence="1 2" key="1">
    <citation type="submission" date="2019-06" db="EMBL/GenBank/DDBJ databases">
        <title>Sequencing the genomes of 1000 actinobacteria strains.</title>
        <authorList>
            <person name="Klenk H.-P."/>
        </authorList>
    </citation>
    <scope>NUCLEOTIDE SEQUENCE [LARGE SCALE GENOMIC DNA]</scope>
    <source>
        <strain evidence="1 2">DSM 20169</strain>
    </source>
</reference>
<gene>
    <name evidence="1" type="ORF">FB560_2834</name>
</gene>
<evidence type="ECO:0000313" key="1">
    <source>
        <dbReference type="EMBL" id="TQL87167.1"/>
    </source>
</evidence>
<proteinExistence type="predicted"/>
<sequence>MGFFAFLILGLLAVGGALAVRLVYGVTTGRRSRA</sequence>
<organism evidence="1 2">
    <name type="scientific">Microbacterium saperdae</name>
    <dbReference type="NCBI Taxonomy" id="69368"/>
    <lineage>
        <taxon>Bacteria</taxon>
        <taxon>Bacillati</taxon>
        <taxon>Actinomycetota</taxon>
        <taxon>Actinomycetes</taxon>
        <taxon>Micrococcales</taxon>
        <taxon>Microbacteriaceae</taxon>
        <taxon>Microbacterium</taxon>
    </lineage>
</organism>
<dbReference type="AlphaFoldDB" id="A0A543BQT2"/>